<protein>
    <submittedName>
        <fullName evidence="3">Gamma-glutamylcyclotransferase</fullName>
    </submittedName>
</protein>
<dbReference type="RefSeq" id="WP_117781593.1">
    <property type="nucleotide sequence ID" value="NZ_JACRSX010000003.1"/>
</dbReference>
<dbReference type="InterPro" id="IPR009288">
    <property type="entry name" value="AIG2-like_dom"/>
</dbReference>
<dbReference type="PANTHER" id="PTHR12935">
    <property type="entry name" value="GAMMA-GLUTAMYLCYCLOTRANSFERASE"/>
    <property type="match status" value="1"/>
</dbReference>
<dbReference type="InterPro" id="IPR013024">
    <property type="entry name" value="GGCT-like"/>
</dbReference>
<evidence type="ECO:0000256" key="1">
    <source>
        <dbReference type="ARBA" id="ARBA00023239"/>
    </source>
</evidence>
<dbReference type="InterPro" id="IPR036568">
    <property type="entry name" value="GGCT-like_sf"/>
</dbReference>
<dbReference type="InterPro" id="IPR017939">
    <property type="entry name" value="G-Glutamylcylcotransferase"/>
</dbReference>
<accession>A0ABR7MZR5</accession>
<keyword evidence="4" id="KW-1185">Reference proteome</keyword>
<dbReference type="CDD" id="cd06661">
    <property type="entry name" value="GGCT_like"/>
    <property type="match status" value="1"/>
</dbReference>
<dbReference type="Gene3D" id="3.10.490.10">
    <property type="entry name" value="Gamma-glutamyl cyclotransferase-like"/>
    <property type="match status" value="1"/>
</dbReference>
<organism evidence="3 4">
    <name type="scientific">Jutongia huaianensis</name>
    <dbReference type="NCBI Taxonomy" id="2763668"/>
    <lineage>
        <taxon>Bacteria</taxon>
        <taxon>Bacillati</taxon>
        <taxon>Bacillota</taxon>
        <taxon>Clostridia</taxon>
        <taxon>Lachnospirales</taxon>
        <taxon>Lachnospiraceae</taxon>
        <taxon>Jutongia</taxon>
    </lineage>
</organism>
<comment type="caution">
    <text evidence="3">The sequence shown here is derived from an EMBL/GenBank/DDBJ whole genome shotgun (WGS) entry which is preliminary data.</text>
</comment>
<dbReference type="PANTHER" id="PTHR12935:SF0">
    <property type="entry name" value="GAMMA-GLUTAMYLCYCLOTRANSFERASE"/>
    <property type="match status" value="1"/>
</dbReference>
<proteinExistence type="predicted"/>
<gene>
    <name evidence="3" type="ORF">H8704_04350</name>
</gene>
<dbReference type="Pfam" id="PF06094">
    <property type="entry name" value="GGACT"/>
    <property type="match status" value="1"/>
</dbReference>
<dbReference type="EMBL" id="JACRSX010000003">
    <property type="protein sequence ID" value="MBC8561867.1"/>
    <property type="molecule type" value="Genomic_DNA"/>
</dbReference>
<name>A0ABR7MZR5_9FIRM</name>
<reference evidence="3 4" key="1">
    <citation type="submission" date="2020-08" db="EMBL/GenBank/DDBJ databases">
        <title>Genome public.</title>
        <authorList>
            <person name="Liu C."/>
            <person name="Sun Q."/>
        </authorList>
    </citation>
    <scope>NUCLEOTIDE SEQUENCE [LARGE SCALE GENOMIC DNA]</scope>
    <source>
        <strain evidence="3 4">NSJ-37</strain>
    </source>
</reference>
<keyword evidence="1" id="KW-0456">Lyase</keyword>
<evidence type="ECO:0000313" key="3">
    <source>
        <dbReference type="EMBL" id="MBC8561867.1"/>
    </source>
</evidence>
<feature type="domain" description="Gamma-glutamylcyclotransferase AIG2-like" evidence="2">
    <location>
        <begin position="7"/>
        <end position="114"/>
    </location>
</feature>
<evidence type="ECO:0000259" key="2">
    <source>
        <dbReference type="Pfam" id="PF06094"/>
    </source>
</evidence>
<dbReference type="SUPFAM" id="SSF110857">
    <property type="entry name" value="Gamma-glutamyl cyclotransferase-like"/>
    <property type="match status" value="1"/>
</dbReference>
<dbReference type="Proteomes" id="UP000606193">
    <property type="component" value="Unassembled WGS sequence"/>
</dbReference>
<sequence>MQKRYYIAYGSNLNIRQMRMRCPHARVVGTAVIKDYELLFKGSLTGAYLTIEPKKGGEVPVAAWEVTESDEAALDRYEGFPTFYYKKEMELDIKGIRTGKIRRRKCFVYIMHEERKIGVPSLSYVSTCLQGYISFGFDEHYLSEAQIKAVEVAGHEE</sequence>
<evidence type="ECO:0000313" key="4">
    <source>
        <dbReference type="Proteomes" id="UP000606193"/>
    </source>
</evidence>